<dbReference type="PANTHER" id="PTHR38433">
    <property type="match status" value="1"/>
</dbReference>
<dbReference type="RefSeq" id="WP_184132709.1">
    <property type="nucleotide sequence ID" value="NZ_JACHFL010000006.1"/>
</dbReference>
<sequence length="164" mass="17552">MAKPLTYEPRLPTAAERLEEGAARHTDALLEALELLEVLREHGLTEGLTNVVRGGSALTGHALTALNEPGAVRSIRSLLELLRAFGGVEPVALQTVLGAVSDGVQEGARRVREKERVSTLELLGLLRDDDVNLALSALVGTLRGVGRGLRERQESGTTPEVKHL</sequence>
<evidence type="ECO:0000313" key="2">
    <source>
        <dbReference type="Proteomes" id="UP000552709"/>
    </source>
</evidence>
<name>A0A7W8NH33_9DEIO</name>
<dbReference type="EMBL" id="JACHFL010000006">
    <property type="protein sequence ID" value="MBB5363557.1"/>
    <property type="molecule type" value="Genomic_DNA"/>
</dbReference>
<proteinExistence type="predicted"/>
<dbReference type="Proteomes" id="UP000552709">
    <property type="component" value="Unassembled WGS sequence"/>
</dbReference>
<dbReference type="InterPro" id="IPR012440">
    <property type="entry name" value="DUF1641"/>
</dbReference>
<dbReference type="PANTHER" id="PTHR38433:SF1">
    <property type="entry name" value="DUF1641 DOMAIN-CONTAINING PROTEIN"/>
    <property type="match status" value="1"/>
</dbReference>
<protein>
    <submittedName>
        <fullName evidence="1">Uncharacterized protein YjgD (DUF1641 family)</fullName>
    </submittedName>
</protein>
<reference evidence="1 2" key="1">
    <citation type="submission" date="2020-08" db="EMBL/GenBank/DDBJ databases">
        <title>Genomic Encyclopedia of Type Strains, Phase IV (KMG-IV): sequencing the most valuable type-strain genomes for metagenomic binning, comparative biology and taxonomic classification.</title>
        <authorList>
            <person name="Goeker M."/>
        </authorList>
    </citation>
    <scope>NUCLEOTIDE SEQUENCE [LARGE SCALE GENOMIC DNA]</scope>
    <source>
        <strain evidence="1 2">DSM 27939</strain>
    </source>
</reference>
<organism evidence="1 2">
    <name type="scientific">Deinococcus humi</name>
    <dbReference type="NCBI Taxonomy" id="662880"/>
    <lineage>
        <taxon>Bacteria</taxon>
        <taxon>Thermotogati</taxon>
        <taxon>Deinococcota</taxon>
        <taxon>Deinococci</taxon>
        <taxon>Deinococcales</taxon>
        <taxon>Deinococcaceae</taxon>
        <taxon>Deinococcus</taxon>
    </lineage>
</organism>
<dbReference type="Pfam" id="PF07849">
    <property type="entry name" value="DUF1641"/>
    <property type="match status" value="1"/>
</dbReference>
<evidence type="ECO:0000313" key="1">
    <source>
        <dbReference type="EMBL" id="MBB5363557.1"/>
    </source>
</evidence>
<keyword evidence="2" id="KW-1185">Reference proteome</keyword>
<accession>A0A7W8NH33</accession>
<gene>
    <name evidence="1" type="ORF">HNQ08_002663</name>
</gene>
<dbReference type="AlphaFoldDB" id="A0A7W8NH33"/>
<comment type="caution">
    <text evidence="1">The sequence shown here is derived from an EMBL/GenBank/DDBJ whole genome shotgun (WGS) entry which is preliminary data.</text>
</comment>